<name>A0AAV7Y8U4_9EUKA</name>
<evidence type="ECO:0000259" key="1">
    <source>
        <dbReference type="PROSITE" id="PS50097"/>
    </source>
</evidence>
<sequence length="497" mass="56664">MDQTIYDVFKGLLNNKDMHDVVLKVDGSTIYAHSLVLASSGEFWKQCFYEGKNKDFYSFDSKTQKWTFEISDLSKAQLLDLLEFCYTRVPKLRDDNVVKTFKFCEKFPMEVMKNHCGEFLAKNITENNVMEILQEFKVKSLEEQAFKFLAEDVAPWKKKDLFVGCQDPELITKIIKIEQIGAPELFVFRRLVEYGKDLCKKEGMEENPENLKSVLGDYLPLIRLDLMTRKEFSEISKTMLYTIEQLCDASFKTLSNFDCKKHPISRGPPIIQKERMKILHMSANGQDWCENTKKSIMSTGISQITMINAETQTPTLEEMLKHHVVWVNSCRSFHNPQEVGDRLASFVEAGGSVVVCAAHTLRNDNAKWVMQGRLTTGGFLPMSKGALKQGKRSKLGAIIQKEHLIVENVKKFEGGRFSSRILGQPTEGAELIAKWSDGTPLILEKKKGERYGVVVVLNIRPPNSDLDRKYWNKKTDGALMIANAVEYAGGESKLKFD</sequence>
<dbReference type="Gene3D" id="3.30.710.10">
    <property type="entry name" value="Potassium Channel Kv1.1, Chain A"/>
    <property type="match status" value="1"/>
</dbReference>
<feature type="domain" description="BTB" evidence="1">
    <location>
        <begin position="19"/>
        <end position="94"/>
    </location>
</feature>
<dbReference type="Pfam" id="PF00651">
    <property type="entry name" value="BTB"/>
    <property type="match status" value="1"/>
</dbReference>
<reference evidence="2" key="1">
    <citation type="submission" date="2022-08" db="EMBL/GenBank/DDBJ databases">
        <title>Novel sulphate-reducing endosymbionts in the free-living metamonad Anaeramoeba.</title>
        <authorList>
            <person name="Jerlstrom-Hultqvist J."/>
            <person name="Cepicka I."/>
            <person name="Gallot-Lavallee L."/>
            <person name="Salas-Leiva D."/>
            <person name="Curtis B.A."/>
            <person name="Zahonova K."/>
            <person name="Pipaliya S."/>
            <person name="Dacks J."/>
            <person name="Roger A.J."/>
        </authorList>
    </citation>
    <scope>NUCLEOTIDE SEQUENCE</scope>
    <source>
        <strain evidence="2">Busselton2</strain>
    </source>
</reference>
<organism evidence="2 3">
    <name type="scientific">Anaeramoeba flamelloides</name>
    <dbReference type="NCBI Taxonomy" id="1746091"/>
    <lineage>
        <taxon>Eukaryota</taxon>
        <taxon>Metamonada</taxon>
        <taxon>Anaeramoebidae</taxon>
        <taxon>Anaeramoeba</taxon>
    </lineage>
</organism>
<dbReference type="InterPro" id="IPR000210">
    <property type="entry name" value="BTB/POZ_dom"/>
</dbReference>
<proteinExistence type="predicted"/>
<evidence type="ECO:0000313" key="2">
    <source>
        <dbReference type="EMBL" id="KAJ3426222.1"/>
    </source>
</evidence>
<dbReference type="AlphaFoldDB" id="A0AAV7Y8U4"/>
<dbReference type="PROSITE" id="PS50097">
    <property type="entry name" value="BTB"/>
    <property type="match status" value="1"/>
</dbReference>
<dbReference type="SUPFAM" id="SSF54695">
    <property type="entry name" value="POZ domain"/>
    <property type="match status" value="1"/>
</dbReference>
<dbReference type="InterPro" id="IPR011333">
    <property type="entry name" value="SKP1/BTB/POZ_sf"/>
</dbReference>
<evidence type="ECO:0000313" key="3">
    <source>
        <dbReference type="Proteomes" id="UP001146793"/>
    </source>
</evidence>
<dbReference type="SMART" id="SM00225">
    <property type="entry name" value="BTB"/>
    <property type="match status" value="1"/>
</dbReference>
<dbReference type="EMBL" id="JANTQA010000070">
    <property type="protein sequence ID" value="KAJ3426222.1"/>
    <property type="molecule type" value="Genomic_DNA"/>
</dbReference>
<comment type="caution">
    <text evidence="2">The sequence shown here is derived from an EMBL/GenBank/DDBJ whole genome shotgun (WGS) entry which is preliminary data.</text>
</comment>
<dbReference type="Proteomes" id="UP001146793">
    <property type="component" value="Unassembled WGS sequence"/>
</dbReference>
<dbReference type="PANTHER" id="PTHR45774:SF3">
    <property type="entry name" value="BTB (POZ) DOMAIN-CONTAINING 2B-RELATED"/>
    <property type="match status" value="1"/>
</dbReference>
<accession>A0AAV7Y8U4</accession>
<protein>
    <submittedName>
        <fullName evidence="2">Btb/poz domain-containing</fullName>
    </submittedName>
</protein>
<dbReference type="PANTHER" id="PTHR45774">
    <property type="entry name" value="BTB/POZ DOMAIN-CONTAINING"/>
    <property type="match status" value="1"/>
</dbReference>
<gene>
    <name evidence="2" type="ORF">M0812_28674</name>
</gene>